<sequence length="119" mass="13379">MPEDASQHDSSTGSADHLLTHSKMYEIAEKYDIQDLKKLAKEKFDFLCDSYWDDPLFHEVAKHVFTATVDTDMGLRDAIINTISIRPQLVKEAGIKEFLADNPTVAVSVLERRVDAGLV</sequence>
<evidence type="ECO:0008006" key="3">
    <source>
        <dbReference type="Google" id="ProtNLM"/>
    </source>
</evidence>
<evidence type="ECO:0000313" key="1">
    <source>
        <dbReference type="EMBL" id="KAF2655627.1"/>
    </source>
</evidence>
<dbReference type="EMBL" id="MU004346">
    <property type="protein sequence ID" value="KAF2655627.1"/>
    <property type="molecule type" value="Genomic_DNA"/>
</dbReference>
<proteinExistence type="predicted"/>
<reference evidence="1" key="1">
    <citation type="journal article" date="2020" name="Stud. Mycol.">
        <title>101 Dothideomycetes genomes: a test case for predicting lifestyles and emergence of pathogens.</title>
        <authorList>
            <person name="Haridas S."/>
            <person name="Albert R."/>
            <person name="Binder M."/>
            <person name="Bloem J."/>
            <person name="Labutti K."/>
            <person name="Salamov A."/>
            <person name="Andreopoulos B."/>
            <person name="Baker S."/>
            <person name="Barry K."/>
            <person name="Bills G."/>
            <person name="Bluhm B."/>
            <person name="Cannon C."/>
            <person name="Castanera R."/>
            <person name="Culley D."/>
            <person name="Daum C."/>
            <person name="Ezra D."/>
            <person name="Gonzalez J."/>
            <person name="Henrissat B."/>
            <person name="Kuo A."/>
            <person name="Liang C."/>
            <person name="Lipzen A."/>
            <person name="Lutzoni F."/>
            <person name="Magnuson J."/>
            <person name="Mondo S."/>
            <person name="Nolan M."/>
            <person name="Ohm R."/>
            <person name="Pangilinan J."/>
            <person name="Park H.-J."/>
            <person name="Ramirez L."/>
            <person name="Alfaro M."/>
            <person name="Sun H."/>
            <person name="Tritt A."/>
            <person name="Yoshinaga Y."/>
            <person name="Zwiers L.-H."/>
            <person name="Turgeon B."/>
            <person name="Goodwin S."/>
            <person name="Spatafora J."/>
            <person name="Crous P."/>
            <person name="Grigoriev I."/>
        </authorList>
    </citation>
    <scope>NUCLEOTIDE SEQUENCE</scope>
    <source>
        <strain evidence="1">CBS 122681</strain>
    </source>
</reference>
<accession>A0A6A6T8J9</accession>
<gene>
    <name evidence="1" type="ORF">K491DRAFT_758086</name>
</gene>
<dbReference type="Proteomes" id="UP000799324">
    <property type="component" value="Unassembled WGS sequence"/>
</dbReference>
<dbReference type="OrthoDB" id="6359816at2759"/>
<name>A0A6A6T8J9_9PLEO</name>
<dbReference type="PANTHER" id="PTHR47843:SF5">
    <property type="entry name" value="BTB_POZ DOMAIN PROTEIN"/>
    <property type="match status" value="1"/>
</dbReference>
<protein>
    <recommendedName>
        <fullName evidence="3">BTB domain-containing protein</fullName>
    </recommendedName>
</protein>
<dbReference type="AlphaFoldDB" id="A0A6A6T8J9"/>
<dbReference type="PANTHER" id="PTHR47843">
    <property type="entry name" value="BTB DOMAIN-CONTAINING PROTEIN-RELATED"/>
    <property type="match status" value="1"/>
</dbReference>
<organism evidence="1 2">
    <name type="scientific">Lophiostoma macrostomum CBS 122681</name>
    <dbReference type="NCBI Taxonomy" id="1314788"/>
    <lineage>
        <taxon>Eukaryota</taxon>
        <taxon>Fungi</taxon>
        <taxon>Dikarya</taxon>
        <taxon>Ascomycota</taxon>
        <taxon>Pezizomycotina</taxon>
        <taxon>Dothideomycetes</taxon>
        <taxon>Pleosporomycetidae</taxon>
        <taxon>Pleosporales</taxon>
        <taxon>Lophiostomataceae</taxon>
        <taxon>Lophiostoma</taxon>
    </lineage>
</organism>
<keyword evidence="2" id="KW-1185">Reference proteome</keyword>
<evidence type="ECO:0000313" key="2">
    <source>
        <dbReference type="Proteomes" id="UP000799324"/>
    </source>
</evidence>